<dbReference type="AlphaFoldDB" id="E4YCH8"/>
<organism evidence="1">
    <name type="scientific">Oikopleura dioica</name>
    <name type="common">Tunicate</name>
    <dbReference type="NCBI Taxonomy" id="34765"/>
    <lineage>
        <taxon>Eukaryota</taxon>
        <taxon>Metazoa</taxon>
        <taxon>Chordata</taxon>
        <taxon>Tunicata</taxon>
        <taxon>Appendicularia</taxon>
        <taxon>Copelata</taxon>
        <taxon>Oikopleuridae</taxon>
        <taxon>Oikopleura</taxon>
    </lineage>
</organism>
<protein>
    <submittedName>
        <fullName evidence="1">Uncharacterized protein</fullName>
    </submittedName>
</protein>
<dbReference type="Proteomes" id="UP000011014">
    <property type="component" value="Unassembled WGS sequence"/>
</dbReference>
<evidence type="ECO:0000313" key="1">
    <source>
        <dbReference type="EMBL" id="CBY33245.1"/>
    </source>
</evidence>
<proteinExistence type="predicted"/>
<accession>E4YCH8</accession>
<reference evidence="1" key="1">
    <citation type="journal article" date="2010" name="Science">
        <title>Plasticity of animal genome architecture unmasked by rapid evolution of a pelagic tunicate.</title>
        <authorList>
            <person name="Denoeud F."/>
            <person name="Henriet S."/>
            <person name="Mungpakdee S."/>
            <person name="Aury J.M."/>
            <person name="Da Silva C."/>
            <person name="Brinkmann H."/>
            <person name="Mikhaleva J."/>
            <person name="Olsen L.C."/>
            <person name="Jubin C."/>
            <person name="Canestro C."/>
            <person name="Bouquet J.M."/>
            <person name="Danks G."/>
            <person name="Poulain J."/>
            <person name="Campsteijn C."/>
            <person name="Adamski M."/>
            <person name="Cross I."/>
            <person name="Yadetie F."/>
            <person name="Muffato M."/>
            <person name="Louis A."/>
            <person name="Butcher S."/>
            <person name="Tsagkogeorga G."/>
            <person name="Konrad A."/>
            <person name="Singh S."/>
            <person name="Jensen M.F."/>
            <person name="Cong E.H."/>
            <person name="Eikeseth-Otteraa H."/>
            <person name="Noel B."/>
            <person name="Anthouard V."/>
            <person name="Porcel B.M."/>
            <person name="Kachouri-Lafond R."/>
            <person name="Nishino A."/>
            <person name="Ugolini M."/>
            <person name="Chourrout P."/>
            <person name="Nishida H."/>
            <person name="Aasland R."/>
            <person name="Huzurbazar S."/>
            <person name="Westhof E."/>
            <person name="Delsuc F."/>
            <person name="Lehrach H."/>
            <person name="Reinhardt R."/>
            <person name="Weissenbach J."/>
            <person name="Roy S.W."/>
            <person name="Artiguenave F."/>
            <person name="Postlethwait J.H."/>
            <person name="Manak J.R."/>
            <person name="Thompson E.M."/>
            <person name="Jaillon O."/>
            <person name="Du Pasquier L."/>
            <person name="Boudinot P."/>
            <person name="Liberles D.A."/>
            <person name="Volff J.N."/>
            <person name="Philippe H."/>
            <person name="Lenhard B."/>
            <person name="Roest Crollius H."/>
            <person name="Wincker P."/>
            <person name="Chourrout D."/>
        </authorList>
    </citation>
    <scope>NUCLEOTIDE SEQUENCE [LARGE SCALE GENOMIC DNA]</scope>
</reference>
<gene>
    <name evidence="1" type="ORF">GSOID_T00021145001</name>
</gene>
<sequence length="30" mass="3444">MLITFHHNMVKPNVGITYLTDSTEDDKLPI</sequence>
<name>E4YCH8_OIKDI</name>
<dbReference type="EMBL" id="FN654404">
    <property type="protein sequence ID" value="CBY33245.1"/>
    <property type="molecule type" value="Genomic_DNA"/>
</dbReference>